<proteinExistence type="predicted"/>
<evidence type="ECO:0008006" key="4">
    <source>
        <dbReference type="Google" id="ProtNLM"/>
    </source>
</evidence>
<dbReference type="RefSeq" id="WP_189633274.1">
    <property type="nucleotide sequence ID" value="NZ_BMYQ01000003.1"/>
</dbReference>
<gene>
    <name evidence="2" type="ORF">GCM10011452_15490</name>
</gene>
<evidence type="ECO:0000313" key="3">
    <source>
        <dbReference type="Proteomes" id="UP000628984"/>
    </source>
</evidence>
<organism evidence="2 3">
    <name type="scientific">Gemmobacter lanyuensis</name>
    <dbReference type="NCBI Taxonomy" id="1054497"/>
    <lineage>
        <taxon>Bacteria</taxon>
        <taxon>Pseudomonadati</taxon>
        <taxon>Pseudomonadota</taxon>
        <taxon>Alphaproteobacteria</taxon>
        <taxon>Rhodobacterales</taxon>
        <taxon>Paracoccaceae</taxon>
        <taxon>Gemmobacter</taxon>
    </lineage>
</organism>
<reference evidence="2" key="2">
    <citation type="submission" date="2020-09" db="EMBL/GenBank/DDBJ databases">
        <authorList>
            <person name="Sun Q."/>
            <person name="Kim S."/>
        </authorList>
    </citation>
    <scope>NUCLEOTIDE SEQUENCE</scope>
    <source>
        <strain evidence="2">KCTC 23714</strain>
    </source>
</reference>
<evidence type="ECO:0000256" key="1">
    <source>
        <dbReference type="SAM" id="SignalP"/>
    </source>
</evidence>
<comment type="caution">
    <text evidence="2">The sequence shown here is derived from an EMBL/GenBank/DDBJ whole genome shotgun (WGS) entry which is preliminary data.</text>
</comment>
<accession>A0A918MI27</accession>
<feature type="signal peptide" evidence="1">
    <location>
        <begin position="1"/>
        <end position="29"/>
    </location>
</feature>
<evidence type="ECO:0000313" key="2">
    <source>
        <dbReference type="EMBL" id="GGW27814.1"/>
    </source>
</evidence>
<feature type="chain" id="PRO_5036995951" description="Outer membrane protein beta-barrel domain-containing protein" evidence="1">
    <location>
        <begin position="30"/>
        <end position="202"/>
    </location>
</feature>
<keyword evidence="1" id="KW-0732">Signal</keyword>
<sequence>MMWRVFHRRWGRAALWGLLLIAGAPVARADGPLFSDAFWEDTALVSVGVGGPRTDYVTGFARGGYELSDGTPIRMRPWYRAGLRDLNVTLLTSITPDFGVMWGMGLGDRGPKYRINPSLRLGLIWQTRVGRDSWLTLRATTDLGGRIRERPCTADYGDLGGVQPVNCRLAASPLPPDQTLDLLFDENLGGNTEIGISLSVTF</sequence>
<dbReference type="Proteomes" id="UP000628984">
    <property type="component" value="Unassembled WGS sequence"/>
</dbReference>
<name>A0A918MI27_9RHOB</name>
<keyword evidence="3" id="KW-1185">Reference proteome</keyword>
<reference evidence="2" key="1">
    <citation type="journal article" date="2014" name="Int. J. Syst. Evol. Microbiol.">
        <title>Complete genome sequence of Corynebacterium casei LMG S-19264T (=DSM 44701T), isolated from a smear-ripened cheese.</title>
        <authorList>
            <consortium name="US DOE Joint Genome Institute (JGI-PGF)"/>
            <person name="Walter F."/>
            <person name="Albersmeier A."/>
            <person name="Kalinowski J."/>
            <person name="Ruckert C."/>
        </authorList>
    </citation>
    <scope>NUCLEOTIDE SEQUENCE</scope>
    <source>
        <strain evidence="2">KCTC 23714</strain>
    </source>
</reference>
<dbReference type="AlphaFoldDB" id="A0A918MI27"/>
<protein>
    <recommendedName>
        <fullName evidence="4">Outer membrane protein beta-barrel domain-containing protein</fullName>
    </recommendedName>
</protein>
<dbReference type="EMBL" id="BMYQ01000003">
    <property type="protein sequence ID" value="GGW27814.1"/>
    <property type="molecule type" value="Genomic_DNA"/>
</dbReference>